<organism evidence="4 5">
    <name type="scientific">Kluyveromyces dobzhanskii CBS 2104</name>
    <dbReference type="NCBI Taxonomy" id="1427455"/>
    <lineage>
        <taxon>Eukaryota</taxon>
        <taxon>Fungi</taxon>
        <taxon>Dikarya</taxon>
        <taxon>Ascomycota</taxon>
        <taxon>Saccharomycotina</taxon>
        <taxon>Saccharomycetes</taxon>
        <taxon>Saccharomycetales</taxon>
        <taxon>Saccharomycetaceae</taxon>
        <taxon>Kluyveromyces</taxon>
    </lineage>
</organism>
<dbReference type="AlphaFoldDB" id="A0A0A8L848"/>
<evidence type="ECO:0000256" key="2">
    <source>
        <dbReference type="ARBA" id="ARBA00023128"/>
    </source>
</evidence>
<dbReference type="OrthoDB" id="3992052at2759"/>
<evidence type="ECO:0000313" key="5">
    <source>
        <dbReference type="Proteomes" id="UP000031516"/>
    </source>
</evidence>
<evidence type="ECO:0000256" key="1">
    <source>
        <dbReference type="ARBA" id="ARBA00004173"/>
    </source>
</evidence>
<name>A0A0A8L848_9SACH</name>
<sequence length="188" mass="21389">MPLVKSKATQMYRQLPRVPTTRFLSPQELTADILFSGYRPVVCPLRENPLFQAKVKEIETEMEESASQSGATSETEPEYPFMAGPNGTGGILSGGVNGTWRFNPRIPNKLLQSALWSSSAMGMEFYPEWNNVPNKVSSGLKPYQLDKVQEKKLVLKFPPKQVEELTDEKSVDQYEQVVQEYLQQWKQK</sequence>
<accession>A0A0A8L848</accession>
<feature type="region of interest" description="Disordered" evidence="3">
    <location>
        <begin position="59"/>
        <end position="79"/>
    </location>
</feature>
<dbReference type="EMBL" id="CCBQ010000037">
    <property type="protein sequence ID" value="CDO94272.1"/>
    <property type="molecule type" value="Genomic_DNA"/>
</dbReference>
<evidence type="ECO:0000313" key="4">
    <source>
        <dbReference type="EMBL" id="CDO94272.1"/>
    </source>
</evidence>
<dbReference type="Pfam" id="PF08692">
    <property type="entry name" value="Pet20"/>
    <property type="match status" value="1"/>
</dbReference>
<gene>
    <name evidence="4" type="ORF">KLDO_g2545</name>
</gene>
<reference evidence="4 5" key="1">
    <citation type="submission" date="2014-03" db="EMBL/GenBank/DDBJ databases">
        <title>The genome of Kluyveromyces dobzhanskii.</title>
        <authorList>
            <person name="Nystedt B."/>
            <person name="Astrom S."/>
        </authorList>
    </citation>
    <scope>NUCLEOTIDE SEQUENCE [LARGE SCALE GENOMIC DNA]</scope>
    <source>
        <strain evidence="4 5">CBS 2104</strain>
    </source>
</reference>
<keyword evidence="5" id="KW-1185">Reference proteome</keyword>
<keyword evidence="2" id="KW-0496">Mitochondrion</keyword>
<comment type="caution">
    <text evidence="4">The sequence shown here is derived from an EMBL/GenBank/DDBJ whole genome shotgun (WGS) entry which is preliminary data.</text>
</comment>
<feature type="compositionally biased region" description="Polar residues" evidence="3">
    <location>
        <begin position="65"/>
        <end position="74"/>
    </location>
</feature>
<evidence type="ECO:0000256" key="3">
    <source>
        <dbReference type="SAM" id="MobiDB-lite"/>
    </source>
</evidence>
<dbReference type="Proteomes" id="UP000031516">
    <property type="component" value="Unassembled WGS sequence"/>
</dbReference>
<proteinExistence type="predicted"/>
<dbReference type="InterPro" id="IPR014804">
    <property type="entry name" value="Pet20-like"/>
</dbReference>
<protein>
    <submittedName>
        <fullName evidence="4">WGS project CCBQ000000000 data, contig 00106</fullName>
    </submittedName>
</protein>
<dbReference type="GO" id="GO:0005739">
    <property type="term" value="C:mitochondrion"/>
    <property type="evidence" value="ECO:0007669"/>
    <property type="project" value="UniProtKB-SubCell"/>
</dbReference>
<comment type="subcellular location">
    <subcellularLocation>
        <location evidence="1">Mitochondrion</location>
    </subcellularLocation>
</comment>